<reference evidence="1" key="1">
    <citation type="submission" date="2014-11" db="EMBL/GenBank/DDBJ databases">
        <authorList>
            <person name="Amaro Gonzalez C."/>
        </authorList>
    </citation>
    <scope>NUCLEOTIDE SEQUENCE</scope>
</reference>
<proteinExistence type="predicted"/>
<sequence length="21" mass="2672">MDKHARGRRLRVRERGRDLFF</sequence>
<organism evidence="1">
    <name type="scientific">Anguilla anguilla</name>
    <name type="common">European freshwater eel</name>
    <name type="synonym">Muraena anguilla</name>
    <dbReference type="NCBI Taxonomy" id="7936"/>
    <lineage>
        <taxon>Eukaryota</taxon>
        <taxon>Metazoa</taxon>
        <taxon>Chordata</taxon>
        <taxon>Craniata</taxon>
        <taxon>Vertebrata</taxon>
        <taxon>Euteleostomi</taxon>
        <taxon>Actinopterygii</taxon>
        <taxon>Neopterygii</taxon>
        <taxon>Teleostei</taxon>
        <taxon>Anguilliformes</taxon>
        <taxon>Anguillidae</taxon>
        <taxon>Anguilla</taxon>
    </lineage>
</organism>
<accession>A0A0E9XYA4</accession>
<name>A0A0E9XYA4_ANGAN</name>
<dbReference type="EMBL" id="GBXM01001894">
    <property type="protein sequence ID" value="JAI06684.1"/>
    <property type="molecule type" value="Transcribed_RNA"/>
</dbReference>
<reference evidence="1" key="2">
    <citation type="journal article" date="2015" name="Fish Shellfish Immunol.">
        <title>Early steps in the European eel (Anguilla anguilla)-Vibrio vulnificus interaction in the gills: Role of the RtxA13 toxin.</title>
        <authorList>
            <person name="Callol A."/>
            <person name="Pajuelo D."/>
            <person name="Ebbesson L."/>
            <person name="Teles M."/>
            <person name="MacKenzie S."/>
            <person name="Amaro C."/>
        </authorList>
    </citation>
    <scope>NUCLEOTIDE SEQUENCE</scope>
</reference>
<protein>
    <submittedName>
        <fullName evidence="1">Uncharacterized protein</fullName>
    </submittedName>
</protein>
<dbReference type="AlphaFoldDB" id="A0A0E9XYA4"/>
<evidence type="ECO:0000313" key="1">
    <source>
        <dbReference type="EMBL" id="JAI06684.1"/>
    </source>
</evidence>